<evidence type="ECO:0000313" key="2">
    <source>
        <dbReference type="EMBL" id="VDK70416.1"/>
    </source>
</evidence>
<keyword evidence="3" id="KW-1185">Reference proteome</keyword>
<dbReference type="AlphaFoldDB" id="A0A3P6S7L5"/>
<dbReference type="EMBL" id="UYRX01000035">
    <property type="protein sequence ID" value="VDK70416.1"/>
    <property type="molecule type" value="Genomic_DNA"/>
</dbReference>
<protein>
    <submittedName>
        <fullName evidence="2">Uncharacterized protein</fullName>
    </submittedName>
</protein>
<gene>
    <name evidence="2" type="ORF">NLS_LOCUS1099</name>
</gene>
<dbReference type="OrthoDB" id="5874458at2759"/>
<feature type="compositionally biased region" description="Polar residues" evidence="1">
    <location>
        <begin position="378"/>
        <end position="388"/>
    </location>
</feature>
<feature type="compositionally biased region" description="Polar residues" evidence="1">
    <location>
        <begin position="38"/>
        <end position="50"/>
    </location>
</feature>
<feature type="compositionally biased region" description="Polar residues" evidence="1">
    <location>
        <begin position="98"/>
        <end position="125"/>
    </location>
</feature>
<evidence type="ECO:0000256" key="1">
    <source>
        <dbReference type="SAM" id="MobiDB-lite"/>
    </source>
</evidence>
<accession>A0A3P6S7L5</accession>
<feature type="compositionally biased region" description="Basic and acidic residues" evidence="1">
    <location>
        <begin position="14"/>
        <end position="32"/>
    </location>
</feature>
<proteinExistence type="predicted"/>
<dbReference type="Proteomes" id="UP000277928">
    <property type="component" value="Unassembled WGS sequence"/>
</dbReference>
<feature type="compositionally biased region" description="Low complexity" evidence="1">
    <location>
        <begin position="135"/>
        <end position="145"/>
    </location>
</feature>
<organism evidence="2 3">
    <name type="scientific">Litomosoides sigmodontis</name>
    <name type="common">Filarial nematode worm</name>
    <dbReference type="NCBI Taxonomy" id="42156"/>
    <lineage>
        <taxon>Eukaryota</taxon>
        <taxon>Metazoa</taxon>
        <taxon>Ecdysozoa</taxon>
        <taxon>Nematoda</taxon>
        <taxon>Chromadorea</taxon>
        <taxon>Rhabditida</taxon>
        <taxon>Spirurina</taxon>
        <taxon>Spiruromorpha</taxon>
        <taxon>Filarioidea</taxon>
        <taxon>Onchocercidae</taxon>
        <taxon>Litomosoides</taxon>
    </lineage>
</organism>
<evidence type="ECO:0000313" key="3">
    <source>
        <dbReference type="Proteomes" id="UP000277928"/>
    </source>
</evidence>
<reference evidence="2 3" key="1">
    <citation type="submission" date="2018-08" db="EMBL/GenBank/DDBJ databases">
        <authorList>
            <person name="Laetsch R D."/>
            <person name="Stevens L."/>
            <person name="Kumar S."/>
            <person name="Blaxter L. M."/>
        </authorList>
    </citation>
    <scope>NUCLEOTIDE SEQUENCE [LARGE SCALE GENOMIC DNA]</scope>
</reference>
<feature type="region of interest" description="Disordered" evidence="1">
    <location>
        <begin position="348"/>
        <end position="388"/>
    </location>
</feature>
<dbReference type="STRING" id="42156.A0A3P6S7L5"/>
<feature type="compositionally biased region" description="Basic and acidic residues" evidence="1">
    <location>
        <begin position="52"/>
        <end position="62"/>
    </location>
</feature>
<feature type="region of interest" description="Disordered" evidence="1">
    <location>
        <begin position="87"/>
        <end position="155"/>
    </location>
</feature>
<name>A0A3P6S7L5_LITSI</name>
<feature type="region of interest" description="Disordered" evidence="1">
    <location>
        <begin position="1"/>
        <end position="73"/>
    </location>
</feature>
<feature type="compositionally biased region" description="Pro residues" evidence="1">
    <location>
        <begin position="356"/>
        <end position="371"/>
    </location>
</feature>
<sequence length="388" mass="41810">MLGDVSKISNVAAKMDESEKNINENKNCRGKEDDESDSIGSLEQQDSITNPDEIHQESEGTHSTDFPSATDAAKCCNGTLNDENLTKQKIAKEEDNSEITTNELSSMNSSKLSQAVPSNISTSHPSNPPKSMPESSLSSVLLSNGTSGGGGGVTSIQDECRTSVLIKKQMNEIDREINRRIQNRNIKKIDEKELAQLLSSVNSCSYQSACTQLQYPSVYAISADTTNQSALSFGCGEERKLDASTSKPTLEQLRNSFALPIVSSNSVVPSQSSTCHRFQQQQQQQQQFPALYLGMPGGPPTDCTAMVPSQNCCSASLPTTVTQFTHAAAAASAVAAFGTISPQSYPQFQPYFQTAPRPPLPPPQSAPPPPSHAYYFPSTHQHISPEVT</sequence>